<dbReference type="AlphaFoldDB" id="A0A922JQ59"/>
<reference evidence="1" key="1">
    <citation type="submission" date="2021-01" db="EMBL/GenBank/DDBJ databases">
        <authorList>
            <person name="Lovell J.T."/>
            <person name="Bentley N."/>
            <person name="Bhattarai G."/>
            <person name="Jenkins J.W."/>
            <person name="Sreedasyam A."/>
            <person name="Alarcon Y."/>
            <person name="Bock C."/>
            <person name="Boston L."/>
            <person name="Carlson J."/>
            <person name="Cervantes K."/>
            <person name="Clermont K."/>
            <person name="Krom N."/>
            <person name="Kubenka K."/>
            <person name="Mamidi S."/>
            <person name="Mattison C."/>
            <person name="Monteros M."/>
            <person name="Pisani C."/>
            <person name="Plott C."/>
            <person name="Rajasekar S."/>
            <person name="Rhein H.S."/>
            <person name="Rohla C."/>
            <person name="Song M."/>
            <person name="Hilaire R.S."/>
            <person name="Shu S."/>
            <person name="Wells L."/>
            <person name="Wang X."/>
            <person name="Webber J."/>
            <person name="Heerema R.J."/>
            <person name="Klein P."/>
            <person name="Conner P."/>
            <person name="Grauke L."/>
            <person name="Grimwood J."/>
            <person name="Schmutz J."/>
            <person name="Randall J.J."/>
        </authorList>
    </citation>
    <scope>NUCLEOTIDE SEQUENCE</scope>
    <source>
        <tissue evidence="1">Leaf</tissue>
    </source>
</reference>
<name>A0A922JQ59_CARIL</name>
<comment type="caution">
    <text evidence="1">The sequence shown here is derived from an EMBL/GenBank/DDBJ whole genome shotgun (WGS) entry which is preliminary data.</text>
</comment>
<protein>
    <submittedName>
        <fullName evidence="1">Uncharacterized protein</fullName>
    </submittedName>
</protein>
<gene>
    <name evidence="1" type="ORF">I3842_04G041300</name>
</gene>
<evidence type="ECO:0000313" key="2">
    <source>
        <dbReference type="Proteomes" id="UP000811246"/>
    </source>
</evidence>
<evidence type="ECO:0000313" key="1">
    <source>
        <dbReference type="EMBL" id="KAG6716273.1"/>
    </source>
</evidence>
<proteinExistence type="predicted"/>
<dbReference type="PANTHER" id="PTHR33710:SF64">
    <property type="entry name" value="ENDONUCLEASE_EXONUCLEASE_PHOSPHATASE DOMAIN-CONTAINING PROTEIN"/>
    <property type="match status" value="1"/>
</dbReference>
<dbReference type="EMBL" id="CM031828">
    <property type="protein sequence ID" value="KAG6716273.1"/>
    <property type="molecule type" value="Genomic_DNA"/>
</dbReference>
<organism evidence="1 2">
    <name type="scientific">Carya illinoinensis</name>
    <name type="common">Pecan</name>
    <dbReference type="NCBI Taxonomy" id="32201"/>
    <lineage>
        <taxon>Eukaryota</taxon>
        <taxon>Viridiplantae</taxon>
        <taxon>Streptophyta</taxon>
        <taxon>Embryophyta</taxon>
        <taxon>Tracheophyta</taxon>
        <taxon>Spermatophyta</taxon>
        <taxon>Magnoliopsida</taxon>
        <taxon>eudicotyledons</taxon>
        <taxon>Gunneridae</taxon>
        <taxon>Pentapetalae</taxon>
        <taxon>rosids</taxon>
        <taxon>fabids</taxon>
        <taxon>Fagales</taxon>
        <taxon>Juglandaceae</taxon>
        <taxon>Carya</taxon>
    </lineage>
</organism>
<sequence>MADFSTLLFDLDLVDLPLARGDFTWSNVRAWSSLDKFVVSSSWEAHFPTLCQKWLPQLCSHYFPLLLDCGGIHEGHRYFKFENMWLRWMGSLRKSACGGHLINSWALLALF</sequence>
<accession>A0A922JQ59</accession>
<dbReference type="PANTHER" id="PTHR33710">
    <property type="entry name" value="BNAC02G09200D PROTEIN"/>
    <property type="match status" value="1"/>
</dbReference>
<dbReference type="Proteomes" id="UP000811246">
    <property type="component" value="Chromosome 4"/>
</dbReference>